<evidence type="ECO:0000313" key="2">
    <source>
        <dbReference type="EMBL" id="PIO71714.1"/>
    </source>
</evidence>
<feature type="region of interest" description="Disordered" evidence="1">
    <location>
        <begin position="30"/>
        <end position="109"/>
    </location>
</feature>
<dbReference type="OrthoDB" id="5850829at2759"/>
<proteinExistence type="predicted"/>
<feature type="compositionally biased region" description="Low complexity" evidence="1">
    <location>
        <begin position="100"/>
        <end position="109"/>
    </location>
</feature>
<feature type="compositionally biased region" description="Basic and acidic residues" evidence="1">
    <location>
        <begin position="47"/>
        <end position="60"/>
    </location>
</feature>
<sequence>MDGFAEANQLLNSALEELDGLIINGTKTTSTCIGNRSLPSPAQDRSLSTEKGMRNIDRAIELSSAVAQDVDDDRSTKTGDWSTKDWGDATGSDGSSEVESPPSDIPTSSSSLFNHPKIYCDFVKAIEEHAITERPDLETQLKIMQWLVGSSVSAITISIHYCCA</sequence>
<dbReference type="Proteomes" id="UP000230423">
    <property type="component" value="Unassembled WGS sequence"/>
</dbReference>
<organism evidence="2 3">
    <name type="scientific">Teladorsagia circumcincta</name>
    <name type="common">Brown stomach worm</name>
    <name type="synonym">Ostertagia circumcincta</name>
    <dbReference type="NCBI Taxonomy" id="45464"/>
    <lineage>
        <taxon>Eukaryota</taxon>
        <taxon>Metazoa</taxon>
        <taxon>Ecdysozoa</taxon>
        <taxon>Nematoda</taxon>
        <taxon>Chromadorea</taxon>
        <taxon>Rhabditida</taxon>
        <taxon>Rhabditina</taxon>
        <taxon>Rhabditomorpha</taxon>
        <taxon>Strongyloidea</taxon>
        <taxon>Trichostrongylidae</taxon>
        <taxon>Teladorsagia</taxon>
    </lineage>
</organism>
<evidence type="ECO:0000313" key="3">
    <source>
        <dbReference type="Proteomes" id="UP000230423"/>
    </source>
</evidence>
<evidence type="ECO:0000256" key="1">
    <source>
        <dbReference type="SAM" id="MobiDB-lite"/>
    </source>
</evidence>
<feature type="compositionally biased region" description="Basic and acidic residues" evidence="1">
    <location>
        <begin position="73"/>
        <end position="87"/>
    </location>
</feature>
<keyword evidence="3" id="KW-1185">Reference proteome</keyword>
<reference evidence="2 3" key="1">
    <citation type="submission" date="2015-09" db="EMBL/GenBank/DDBJ databases">
        <title>Draft genome of the parasitic nematode Teladorsagia circumcincta isolate WARC Sus (inbred).</title>
        <authorList>
            <person name="Mitreva M."/>
        </authorList>
    </citation>
    <scope>NUCLEOTIDE SEQUENCE [LARGE SCALE GENOMIC DNA]</scope>
    <source>
        <strain evidence="2 3">S</strain>
    </source>
</reference>
<dbReference type="AlphaFoldDB" id="A0A2G9UN72"/>
<dbReference type="EMBL" id="KZ345870">
    <property type="protein sequence ID" value="PIO71714.1"/>
    <property type="molecule type" value="Genomic_DNA"/>
</dbReference>
<protein>
    <submittedName>
        <fullName evidence="2">Uncharacterized protein</fullName>
    </submittedName>
</protein>
<gene>
    <name evidence="2" type="ORF">TELCIR_06380</name>
</gene>
<feature type="compositionally biased region" description="Polar residues" evidence="1">
    <location>
        <begin position="30"/>
        <end position="46"/>
    </location>
</feature>
<name>A0A2G9UN72_TELCI</name>
<accession>A0A2G9UN72</accession>